<proteinExistence type="predicted"/>
<organism evidence="1 2">
    <name type="scientific">Caerostris extrusa</name>
    <name type="common">Bark spider</name>
    <name type="synonym">Caerostris bankana</name>
    <dbReference type="NCBI Taxonomy" id="172846"/>
    <lineage>
        <taxon>Eukaryota</taxon>
        <taxon>Metazoa</taxon>
        <taxon>Ecdysozoa</taxon>
        <taxon>Arthropoda</taxon>
        <taxon>Chelicerata</taxon>
        <taxon>Arachnida</taxon>
        <taxon>Araneae</taxon>
        <taxon>Araneomorphae</taxon>
        <taxon>Entelegynae</taxon>
        <taxon>Araneoidea</taxon>
        <taxon>Araneidae</taxon>
        <taxon>Caerostris</taxon>
    </lineage>
</organism>
<protein>
    <submittedName>
        <fullName evidence="1">Uncharacterized protein</fullName>
    </submittedName>
</protein>
<dbReference type="AlphaFoldDB" id="A0AAV4RZ56"/>
<evidence type="ECO:0000313" key="2">
    <source>
        <dbReference type="Proteomes" id="UP001054945"/>
    </source>
</evidence>
<evidence type="ECO:0000313" key="1">
    <source>
        <dbReference type="EMBL" id="GIY25128.1"/>
    </source>
</evidence>
<reference evidence="1 2" key="1">
    <citation type="submission" date="2021-06" db="EMBL/GenBank/DDBJ databases">
        <title>Caerostris extrusa draft genome.</title>
        <authorList>
            <person name="Kono N."/>
            <person name="Arakawa K."/>
        </authorList>
    </citation>
    <scope>NUCLEOTIDE SEQUENCE [LARGE SCALE GENOMIC DNA]</scope>
</reference>
<name>A0AAV4RZ56_CAEEX</name>
<dbReference type="EMBL" id="BPLR01008494">
    <property type="protein sequence ID" value="GIY25128.1"/>
    <property type="molecule type" value="Genomic_DNA"/>
</dbReference>
<dbReference type="Proteomes" id="UP001054945">
    <property type="component" value="Unassembled WGS sequence"/>
</dbReference>
<comment type="caution">
    <text evidence="1">The sequence shown here is derived from an EMBL/GenBank/DDBJ whole genome shotgun (WGS) entry which is preliminary data.</text>
</comment>
<accession>A0AAV4RZ56</accession>
<sequence>MQTWNFAAGILTLVSPPQLNLCPKFETRWLPNPGIIPGSAIKLCEGLMMNSCVFIPQDLVVKSSERIAEGWCGGTKPFSSVSNKGKLISGITLKAIEQKKKVPSESALNINDIDDNIPWLLNKYEDERQSREEPDFQINLITLRSVRL</sequence>
<gene>
    <name evidence="1" type="ORF">CEXT_255021</name>
</gene>
<keyword evidence="2" id="KW-1185">Reference proteome</keyword>